<organism evidence="3 4">
    <name type="scientific">Acidovorax facilis</name>
    <dbReference type="NCBI Taxonomy" id="12917"/>
    <lineage>
        <taxon>Bacteria</taxon>
        <taxon>Pseudomonadati</taxon>
        <taxon>Pseudomonadota</taxon>
        <taxon>Betaproteobacteria</taxon>
        <taxon>Burkholderiales</taxon>
        <taxon>Comamonadaceae</taxon>
        <taxon>Acidovorax</taxon>
    </lineage>
</organism>
<dbReference type="InterPro" id="IPR052534">
    <property type="entry name" value="Extracell_DNA_Util/SecSys_Comp"/>
</dbReference>
<dbReference type="Pfam" id="PF05137">
    <property type="entry name" value="PilN"/>
    <property type="match status" value="1"/>
</dbReference>
<keyword evidence="2" id="KW-0812">Transmembrane</keyword>
<evidence type="ECO:0000313" key="3">
    <source>
        <dbReference type="EMBL" id="MFC3933210.1"/>
    </source>
</evidence>
<dbReference type="PANTHER" id="PTHR40278:SF2">
    <property type="entry name" value="TYPE IV PILUS INNER MEMBRANE COMPONENT PILN"/>
    <property type="match status" value="1"/>
</dbReference>
<proteinExistence type="predicted"/>
<evidence type="ECO:0000256" key="2">
    <source>
        <dbReference type="SAM" id="Phobius"/>
    </source>
</evidence>
<evidence type="ECO:0000256" key="1">
    <source>
        <dbReference type="SAM" id="Coils"/>
    </source>
</evidence>
<dbReference type="Proteomes" id="UP001595693">
    <property type="component" value="Unassembled WGS sequence"/>
</dbReference>
<reference evidence="4" key="1">
    <citation type="journal article" date="2019" name="Int. J. Syst. Evol. Microbiol.">
        <title>The Global Catalogue of Microorganisms (GCM) 10K type strain sequencing project: providing services to taxonomists for standard genome sequencing and annotation.</title>
        <authorList>
            <consortium name="The Broad Institute Genomics Platform"/>
            <consortium name="The Broad Institute Genome Sequencing Center for Infectious Disease"/>
            <person name="Wu L."/>
            <person name="Ma J."/>
        </authorList>
    </citation>
    <scope>NUCLEOTIDE SEQUENCE [LARGE SCALE GENOMIC DNA]</scope>
    <source>
        <strain evidence="4">CCUG 2113</strain>
    </source>
</reference>
<feature type="coiled-coil region" evidence="1">
    <location>
        <begin position="47"/>
        <end position="91"/>
    </location>
</feature>
<dbReference type="PANTHER" id="PTHR40278">
    <property type="entry name" value="DNA UTILIZATION PROTEIN HOFN"/>
    <property type="match status" value="1"/>
</dbReference>
<feature type="transmembrane region" description="Helical" evidence="2">
    <location>
        <begin position="20"/>
        <end position="43"/>
    </location>
</feature>
<keyword evidence="4" id="KW-1185">Reference proteome</keyword>
<dbReference type="RefSeq" id="WP_055399274.1">
    <property type="nucleotide sequence ID" value="NZ_JAMXAX010000001.1"/>
</dbReference>
<protein>
    <submittedName>
        <fullName evidence="3">PilN domain-containing protein</fullName>
    </submittedName>
</protein>
<dbReference type="InterPro" id="IPR007813">
    <property type="entry name" value="PilN"/>
</dbReference>
<keyword evidence="2" id="KW-0472">Membrane</keyword>
<keyword evidence="2" id="KW-1133">Transmembrane helix</keyword>
<gene>
    <name evidence="3" type="ORF">ACFOW3_01080</name>
</gene>
<keyword evidence="1" id="KW-0175">Coiled coil</keyword>
<dbReference type="EMBL" id="JBHSAJ010000002">
    <property type="protein sequence ID" value="MFC3933210.1"/>
    <property type="molecule type" value="Genomic_DNA"/>
</dbReference>
<name>A0ABV8D3W9_9BURK</name>
<sequence length="202" mass="22966">MILINLLPHREAARKRRKEAFQATMFASFLIGLAIAGAVYWWFQMMITAQQERNAFLQSEIKVLEEQIKEIATIEDEIAALRARQKAVEDLQSDRNLPVHLLNELVRQIPEGAYVTSIKQTEQVIAMQGVAQSNERVSEMLRNLTDNTPWLSKPELVEIVASNIALSSRDQRRVSTFNLRFRLMRTGEAQKAKDSASATIGK</sequence>
<comment type="caution">
    <text evidence="3">The sequence shown here is derived from an EMBL/GenBank/DDBJ whole genome shotgun (WGS) entry which is preliminary data.</text>
</comment>
<evidence type="ECO:0000313" key="4">
    <source>
        <dbReference type="Proteomes" id="UP001595693"/>
    </source>
</evidence>
<accession>A0ABV8D3W9</accession>